<evidence type="ECO:0000313" key="2">
    <source>
        <dbReference type="EMBL" id="KAE8369814.1"/>
    </source>
</evidence>
<name>A0A5N7AIU7_9EURO</name>
<sequence length="91" mass="10358">MRKARFSSFLLAVGARYSKVRPPRSRWSLSNHVCTYRSGSFVEIEIWNVSERLVESWGCNDASLALQPNRDKTNSLNPLSTSEGPTKVRTR</sequence>
<dbReference type="AlphaFoldDB" id="A0A5N7AIU7"/>
<gene>
    <name evidence="2" type="ORF">BDV27DRAFT_109174</name>
</gene>
<feature type="compositionally biased region" description="Polar residues" evidence="1">
    <location>
        <begin position="74"/>
        <end position="84"/>
    </location>
</feature>
<dbReference type="Proteomes" id="UP000326268">
    <property type="component" value="Unassembled WGS sequence"/>
</dbReference>
<feature type="region of interest" description="Disordered" evidence="1">
    <location>
        <begin position="68"/>
        <end position="91"/>
    </location>
</feature>
<reference evidence="2 3" key="1">
    <citation type="submission" date="2019-04" db="EMBL/GenBank/DDBJ databases">
        <title>Friends and foes A comparative genomics studyof 23 Aspergillus species from section Flavi.</title>
        <authorList>
            <consortium name="DOE Joint Genome Institute"/>
            <person name="Kjaerbolling I."/>
            <person name="Vesth T."/>
            <person name="Frisvad J.C."/>
            <person name="Nybo J.L."/>
            <person name="Theobald S."/>
            <person name="Kildgaard S."/>
            <person name="Isbrandt T."/>
            <person name="Kuo A."/>
            <person name="Sato A."/>
            <person name="Lyhne E.K."/>
            <person name="Kogle M.E."/>
            <person name="Wiebenga A."/>
            <person name="Kun R.S."/>
            <person name="Lubbers R.J."/>
            <person name="Makela M.R."/>
            <person name="Barry K."/>
            <person name="Chovatia M."/>
            <person name="Clum A."/>
            <person name="Daum C."/>
            <person name="Haridas S."/>
            <person name="He G."/>
            <person name="LaButti K."/>
            <person name="Lipzen A."/>
            <person name="Mondo S."/>
            <person name="Riley R."/>
            <person name="Salamov A."/>
            <person name="Simmons B.A."/>
            <person name="Magnuson J.K."/>
            <person name="Henrissat B."/>
            <person name="Mortensen U.H."/>
            <person name="Larsen T.O."/>
            <person name="Devries R.P."/>
            <person name="Grigoriev I.V."/>
            <person name="Machida M."/>
            <person name="Baker S.E."/>
            <person name="Andersen M.R."/>
        </authorList>
    </citation>
    <scope>NUCLEOTIDE SEQUENCE [LARGE SCALE GENOMIC DNA]</scope>
    <source>
        <strain evidence="2 3">CBS 763.97</strain>
    </source>
</reference>
<proteinExistence type="predicted"/>
<protein>
    <submittedName>
        <fullName evidence="2">Uncharacterized protein</fullName>
    </submittedName>
</protein>
<keyword evidence="3" id="KW-1185">Reference proteome</keyword>
<evidence type="ECO:0000313" key="3">
    <source>
        <dbReference type="Proteomes" id="UP000326268"/>
    </source>
</evidence>
<organism evidence="2 3">
    <name type="scientific">Aspergillus caelatus</name>
    <dbReference type="NCBI Taxonomy" id="61420"/>
    <lineage>
        <taxon>Eukaryota</taxon>
        <taxon>Fungi</taxon>
        <taxon>Dikarya</taxon>
        <taxon>Ascomycota</taxon>
        <taxon>Pezizomycotina</taxon>
        <taxon>Eurotiomycetes</taxon>
        <taxon>Eurotiomycetidae</taxon>
        <taxon>Eurotiales</taxon>
        <taxon>Aspergillaceae</taxon>
        <taxon>Aspergillus</taxon>
        <taxon>Aspergillus subgen. Circumdati</taxon>
    </lineage>
</organism>
<dbReference type="EMBL" id="ML737570">
    <property type="protein sequence ID" value="KAE8369814.1"/>
    <property type="molecule type" value="Genomic_DNA"/>
</dbReference>
<dbReference type="RefSeq" id="XP_031932895.1">
    <property type="nucleotide sequence ID" value="XM_032064479.1"/>
</dbReference>
<dbReference type="GeneID" id="43648925"/>
<evidence type="ECO:0000256" key="1">
    <source>
        <dbReference type="SAM" id="MobiDB-lite"/>
    </source>
</evidence>
<accession>A0A5N7AIU7</accession>